<dbReference type="PANTHER" id="PTHR38846:SF1">
    <property type="entry name" value="C3H1-TYPE DOMAIN-CONTAINING PROTEIN"/>
    <property type="match status" value="1"/>
</dbReference>
<gene>
    <name evidence="2" type="ORF">BHE90_005389</name>
</gene>
<keyword evidence="3" id="KW-1185">Reference proteome</keyword>
<feature type="region of interest" description="Disordered" evidence="1">
    <location>
        <begin position="28"/>
        <end position="54"/>
    </location>
</feature>
<reference evidence="2 3" key="1">
    <citation type="submission" date="2017-06" db="EMBL/GenBank/DDBJ databases">
        <title>Comparative genomic analysis of Ambrosia Fusariam Clade fungi.</title>
        <authorList>
            <person name="Stajich J.E."/>
            <person name="Carrillo J."/>
            <person name="Kijimoto T."/>
            <person name="Eskalen A."/>
            <person name="O'Donnell K."/>
            <person name="Kasson M."/>
        </authorList>
    </citation>
    <scope>NUCLEOTIDE SEQUENCE [LARGE SCALE GENOMIC DNA]</scope>
    <source>
        <strain evidence="2 3">UCR1854</strain>
    </source>
</reference>
<evidence type="ECO:0000256" key="1">
    <source>
        <dbReference type="SAM" id="MobiDB-lite"/>
    </source>
</evidence>
<accession>A0A430LWJ5</accession>
<sequence>MYQLRRFATAMLRLAKMDTTGEAAKGPVGLAVTTTAPSDPKDKVDPVSQQNGDVQKGSVKDFQRLCVNLGLPGELGSKTKCRKVCQPQTRQKDADIDLHQEIKNVNVNIGQFLQSKNKPQDVKFFKDKRALVKYTKKTDSFYPKDQLPKGDPLRALLKRMFG</sequence>
<protein>
    <submittedName>
        <fullName evidence="2">Uncharacterized protein</fullName>
    </submittedName>
</protein>
<comment type="caution">
    <text evidence="2">The sequence shown here is derived from an EMBL/GenBank/DDBJ whole genome shotgun (WGS) entry which is preliminary data.</text>
</comment>
<dbReference type="PANTHER" id="PTHR38846">
    <property type="entry name" value="C3H1-TYPE DOMAIN-CONTAINING PROTEIN"/>
    <property type="match status" value="1"/>
</dbReference>
<dbReference type="EMBL" id="MIKF01000062">
    <property type="protein sequence ID" value="RTE80090.1"/>
    <property type="molecule type" value="Genomic_DNA"/>
</dbReference>
<evidence type="ECO:0000313" key="2">
    <source>
        <dbReference type="EMBL" id="RTE80090.1"/>
    </source>
</evidence>
<dbReference type="Proteomes" id="UP000287124">
    <property type="component" value="Unassembled WGS sequence"/>
</dbReference>
<proteinExistence type="predicted"/>
<name>A0A430LWJ5_9HYPO</name>
<evidence type="ECO:0000313" key="3">
    <source>
        <dbReference type="Proteomes" id="UP000287124"/>
    </source>
</evidence>
<dbReference type="AlphaFoldDB" id="A0A430LWJ5"/>
<organism evidence="2 3">
    <name type="scientific">Fusarium euwallaceae</name>
    <dbReference type="NCBI Taxonomy" id="1147111"/>
    <lineage>
        <taxon>Eukaryota</taxon>
        <taxon>Fungi</taxon>
        <taxon>Dikarya</taxon>
        <taxon>Ascomycota</taxon>
        <taxon>Pezizomycotina</taxon>
        <taxon>Sordariomycetes</taxon>
        <taxon>Hypocreomycetidae</taxon>
        <taxon>Hypocreales</taxon>
        <taxon>Nectriaceae</taxon>
        <taxon>Fusarium</taxon>
        <taxon>Fusarium solani species complex</taxon>
    </lineage>
</organism>